<keyword evidence="16" id="KW-1185">Reference proteome</keyword>
<dbReference type="OrthoDB" id="9810181at2"/>
<dbReference type="NCBIfam" id="TIGR00813">
    <property type="entry name" value="sss"/>
    <property type="match status" value="1"/>
</dbReference>
<evidence type="ECO:0000256" key="3">
    <source>
        <dbReference type="ARBA" id="ARBA00022448"/>
    </source>
</evidence>
<dbReference type="GO" id="GO:0006814">
    <property type="term" value="P:sodium ion transport"/>
    <property type="evidence" value="ECO:0007669"/>
    <property type="project" value="UniProtKB-KW"/>
</dbReference>
<evidence type="ECO:0000256" key="8">
    <source>
        <dbReference type="ARBA" id="ARBA00023053"/>
    </source>
</evidence>
<keyword evidence="11" id="KW-0739">Sodium transport</keyword>
<reference evidence="15 16" key="1">
    <citation type="journal article" date="2019" name="Indoor Air">
        <title>Impacts of indoor surface finishes on bacterial viability.</title>
        <authorList>
            <person name="Hu J."/>
            <person name="Maamar S.B."/>
            <person name="Glawe A.J."/>
            <person name="Gottel N."/>
            <person name="Gilbert J.A."/>
            <person name="Hartmann E.M."/>
        </authorList>
    </citation>
    <scope>NUCLEOTIDE SEQUENCE [LARGE SCALE GENOMIC DNA]</scope>
    <source>
        <strain evidence="15 16">AF060A6</strain>
    </source>
</reference>
<evidence type="ECO:0000256" key="11">
    <source>
        <dbReference type="ARBA" id="ARBA00023201"/>
    </source>
</evidence>
<proteinExistence type="inferred from homology"/>
<feature type="transmembrane region" description="Helical" evidence="14">
    <location>
        <begin position="152"/>
        <end position="174"/>
    </location>
</feature>
<evidence type="ECO:0000256" key="9">
    <source>
        <dbReference type="ARBA" id="ARBA00023065"/>
    </source>
</evidence>
<keyword evidence="9" id="KW-0406">Ion transport</keyword>
<sequence>MESNVIQYLIVLFVYFVGMLVLGFWFNKKAHSEKDYFIAKDKLGAAVIGFSYSATQMSGSTFMGSVGQKSVIGYSLMPAGIASASAPWFTYVLLGERIRKLSDRLKSVTISDIFEARYYSKFVGIVTCIIMLCAFIPMISAQFQAAAVAFEVILGVPYLVGLFIFGIVVILYTTVGGMLAVAWTDLIQGILMIIGFMILAPIVLYATGGFSEMNIKYGEINPEGMALIGAMSPLWVISSFIVWGFFQIGGAPASVTRFLIPKDDKTLKKALIYSISFQSLMYICAAIIAIGGAVILPNLEKADMLVPTLIFEYLHPVFGGIVLAAVLGAMMSTIDSILLLAGSLVTVNIVPKITKKQLDTSKRLKIGKISTLVIGLLAILIAIDPPAAIFWVVTMSFSIMASAFTFPLLLGIWWPRATKEGGIAGIIGGVVSCIVWYILGYIEYQSFSIWIGGIWPAVFGSMVSLVLVTVVSYLTKPAPQEVIDTFFDDILIDKPLANEVVNAQKG</sequence>
<keyword evidence="8" id="KW-0915">Sodium</keyword>
<evidence type="ECO:0000256" key="12">
    <source>
        <dbReference type="ARBA" id="ARBA00033708"/>
    </source>
</evidence>
<feature type="transmembrane region" description="Helical" evidence="14">
    <location>
        <begin position="270"/>
        <end position="297"/>
    </location>
</feature>
<dbReference type="RefSeq" id="WP_136380075.1">
    <property type="nucleotide sequence ID" value="NZ_SLUB01000023.1"/>
</dbReference>
<feature type="transmembrane region" description="Helical" evidence="14">
    <location>
        <begin position="6"/>
        <end position="26"/>
    </location>
</feature>
<comment type="catalytic activity">
    <reaction evidence="12">
        <text>L-proline(in) + Na(+)(in) = L-proline(out) + Na(+)(out)</text>
        <dbReference type="Rhea" id="RHEA:28967"/>
        <dbReference type="ChEBI" id="CHEBI:29101"/>
        <dbReference type="ChEBI" id="CHEBI:60039"/>
    </reaction>
</comment>
<feature type="transmembrane region" description="Helical" evidence="14">
    <location>
        <begin position="122"/>
        <end position="140"/>
    </location>
</feature>
<dbReference type="Pfam" id="PF00474">
    <property type="entry name" value="SSF"/>
    <property type="match status" value="1"/>
</dbReference>
<dbReference type="GO" id="GO:0015293">
    <property type="term" value="F:symporter activity"/>
    <property type="evidence" value="ECO:0007669"/>
    <property type="project" value="UniProtKB-KW"/>
</dbReference>
<evidence type="ECO:0000256" key="10">
    <source>
        <dbReference type="ARBA" id="ARBA00023136"/>
    </source>
</evidence>
<keyword evidence="3" id="KW-0813">Transport</keyword>
<dbReference type="Gene3D" id="1.20.1730.10">
    <property type="entry name" value="Sodium/glucose cotransporter"/>
    <property type="match status" value="1"/>
</dbReference>
<evidence type="ECO:0000256" key="4">
    <source>
        <dbReference type="ARBA" id="ARBA00022475"/>
    </source>
</evidence>
<dbReference type="PROSITE" id="PS00456">
    <property type="entry name" value="NA_SOLUT_SYMP_1"/>
    <property type="match status" value="1"/>
</dbReference>
<dbReference type="Proteomes" id="UP000306477">
    <property type="component" value="Unassembled WGS sequence"/>
</dbReference>
<accession>A0A4S3PQE7</accession>
<feature type="transmembrane region" description="Helical" evidence="14">
    <location>
        <begin position="186"/>
        <end position="206"/>
    </location>
</feature>
<dbReference type="InterPro" id="IPR018212">
    <property type="entry name" value="Na/solute_symporter_CS"/>
</dbReference>
<dbReference type="InterPro" id="IPR050277">
    <property type="entry name" value="Sodium:Solute_Symporter"/>
</dbReference>
<evidence type="ECO:0000256" key="14">
    <source>
        <dbReference type="SAM" id="Phobius"/>
    </source>
</evidence>
<keyword evidence="10 14" id="KW-0472">Membrane</keyword>
<feature type="transmembrane region" description="Helical" evidence="14">
    <location>
        <begin position="454"/>
        <end position="474"/>
    </location>
</feature>
<dbReference type="AlphaFoldDB" id="A0A4S3PQE7"/>
<dbReference type="PROSITE" id="PS50283">
    <property type="entry name" value="NA_SOLUT_SYMP_3"/>
    <property type="match status" value="1"/>
</dbReference>
<evidence type="ECO:0000256" key="5">
    <source>
        <dbReference type="ARBA" id="ARBA00022692"/>
    </source>
</evidence>
<gene>
    <name evidence="15" type="ORF">E1I69_13315</name>
</gene>
<feature type="transmembrane region" description="Helical" evidence="14">
    <location>
        <begin position="226"/>
        <end position="249"/>
    </location>
</feature>
<evidence type="ECO:0000256" key="6">
    <source>
        <dbReference type="ARBA" id="ARBA00022847"/>
    </source>
</evidence>
<evidence type="ECO:0000256" key="2">
    <source>
        <dbReference type="ARBA" id="ARBA00006434"/>
    </source>
</evidence>
<dbReference type="EMBL" id="SLUB01000023">
    <property type="protein sequence ID" value="THE11860.1"/>
    <property type="molecule type" value="Genomic_DNA"/>
</dbReference>
<keyword evidence="7 14" id="KW-1133">Transmembrane helix</keyword>
<evidence type="ECO:0000313" key="16">
    <source>
        <dbReference type="Proteomes" id="UP000306477"/>
    </source>
</evidence>
<organism evidence="15 16">
    <name type="scientific">Bacillus timonensis</name>
    <dbReference type="NCBI Taxonomy" id="1033734"/>
    <lineage>
        <taxon>Bacteria</taxon>
        <taxon>Bacillati</taxon>
        <taxon>Bacillota</taxon>
        <taxon>Bacilli</taxon>
        <taxon>Bacillales</taxon>
        <taxon>Bacillaceae</taxon>
        <taxon>Bacillus</taxon>
    </lineage>
</organism>
<comment type="subcellular location">
    <subcellularLocation>
        <location evidence="1">Cell membrane</location>
        <topology evidence="1">Multi-pass membrane protein</topology>
    </subcellularLocation>
</comment>
<keyword evidence="6" id="KW-0769">Symport</keyword>
<evidence type="ECO:0000256" key="1">
    <source>
        <dbReference type="ARBA" id="ARBA00004651"/>
    </source>
</evidence>
<comment type="caution">
    <text evidence="15">The sequence shown here is derived from an EMBL/GenBank/DDBJ whole genome shotgun (WGS) entry which is preliminary data.</text>
</comment>
<feature type="transmembrane region" description="Helical" evidence="14">
    <location>
        <begin position="421"/>
        <end position="442"/>
    </location>
</feature>
<dbReference type="InterPro" id="IPR001734">
    <property type="entry name" value="Na/solute_symporter"/>
</dbReference>
<dbReference type="PANTHER" id="PTHR48086:SF3">
    <property type="entry name" value="SODIUM_PROLINE SYMPORTER"/>
    <property type="match status" value="1"/>
</dbReference>
<keyword evidence="5 14" id="KW-0812">Transmembrane</keyword>
<feature type="transmembrane region" description="Helical" evidence="14">
    <location>
        <begin position="72"/>
        <end position="94"/>
    </location>
</feature>
<keyword evidence="4" id="KW-1003">Cell membrane</keyword>
<dbReference type="GO" id="GO:0046942">
    <property type="term" value="P:carboxylic acid transport"/>
    <property type="evidence" value="ECO:0007669"/>
    <property type="project" value="UniProtKB-ARBA"/>
</dbReference>
<evidence type="ECO:0000313" key="15">
    <source>
        <dbReference type="EMBL" id="THE11860.1"/>
    </source>
</evidence>
<dbReference type="GO" id="GO:0005886">
    <property type="term" value="C:plasma membrane"/>
    <property type="evidence" value="ECO:0007669"/>
    <property type="project" value="UniProtKB-SubCell"/>
</dbReference>
<name>A0A4S3PQE7_9BACI</name>
<dbReference type="PANTHER" id="PTHR48086">
    <property type="entry name" value="SODIUM/PROLINE SYMPORTER-RELATED"/>
    <property type="match status" value="1"/>
</dbReference>
<evidence type="ECO:0000256" key="7">
    <source>
        <dbReference type="ARBA" id="ARBA00022989"/>
    </source>
</evidence>
<feature type="transmembrane region" description="Helical" evidence="14">
    <location>
        <begin position="366"/>
        <end position="383"/>
    </location>
</feature>
<dbReference type="InterPro" id="IPR038377">
    <property type="entry name" value="Na/Glc_symporter_sf"/>
</dbReference>
<evidence type="ECO:0000256" key="13">
    <source>
        <dbReference type="RuleBase" id="RU362091"/>
    </source>
</evidence>
<feature type="transmembrane region" description="Helical" evidence="14">
    <location>
        <begin position="389"/>
        <end position="414"/>
    </location>
</feature>
<feature type="transmembrane region" description="Helical" evidence="14">
    <location>
        <begin position="317"/>
        <end position="345"/>
    </location>
</feature>
<comment type="similarity">
    <text evidence="2 13">Belongs to the sodium:solute symporter (SSF) (TC 2.A.21) family.</text>
</comment>
<protein>
    <submittedName>
        <fullName evidence="15">Amino acid permease</fullName>
    </submittedName>
</protein>